<dbReference type="AlphaFoldDB" id="A0A831UEG6"/>
<dbReference type="GO" id="GO:0006281">
    <property type="term" value="P:DNA repair"/>
    <property type="evidence" value="ECO:0007669"/>
    <property type="project" value="InterPro"/>
</dbReference>
<evidence type="ECO:0000259" key="2">
    <source>
        <dbReference type="SMART" id="SM00278"/>
    </source>
</evidence>
<feature type="domain" description="Helix-hairpin-helix DNA-binding motif class 1" evidence="2">
    <location>
        <begin position="136"/>
        <end position="155"/>
    </location>
</feature>
<dbReference type="PANTHER" id="PTHR21180:SF32">
    <property type="entry name" value="ENDONUCLEASE_EXONUCLEASE_PHOSPHATASE FAMILY DOMAIN-CONTAINING PROTEIN 1"/>
    <property type="match status" value="1"/>
</dbReference>
<feature type="signal peptide" evidence="1">
    <location>
        <begin position="1"/>
        <end position="23"/>
    </location>
</feature>
<sequence length="186" mass="19719">MNGRAQLFALWLLAASACMVLIAKDRGLPPASGGSAVFFLATSHGIRVKVSGIPGTSGIYCVPHGTDVGTVINMALRGAAINPGKLSGIERRLKDGHWVALEAAASEPARISLKMMPVQERMLLGIPLEISSITGAEWESLPGIGPALARKIESDRQCNGGFRSVKDLERVPGIGKVTVKRLESYF</sequence>
<dbReference type="Gene3D" id="1.10.150.320">
    <property type="entry name" value="Photosystem II 12 kDa extrinsic protein"/>
    <property type="match status" value="1"/>
</dbReference>
<evidence type="ECO:0000256" key="1">
    <source>
        <dbReference type="SAM" id="SignalP"/>
    </source>
</evidence>
<dbReference type="GO" id="GO:0015627">
    <property type="term" value="C:type II protein secretion system complex"/>
    <property type="evidence" value="ECO:0007669"/>
    <property type="project" value="TreeGrafter"/>
</dbReference>
<keyword evidence="1" id="KW-0732">Signal</keyword>
<comment type="caution">
    <text evidence="3">The sequence shown here is derived from an EMBL/GenBank/DDBJ whole genome shotgun (WGS) entry which is preliminary data.</text>
</comment>
<dbReference type="SMART" id="SM00278">
    <property type="entry name" value="HhH1"/>
    <property type="match status" value="2"/>
</dbReference>
<proteinExistence type="predicted"/>
<name>A0A831UEG6_GEOME</name>
<accession>A0A831UEG6</accession>
<dbReference type="InterPro" id="IPR051675">
    <property type="entry name" value="Endo/Exo/Phosphatase_dom_1"/>
</dbReference>
<dbReference type="InterPro" id="IPR010994">
    <property type="entry name" value="RuvA_2-like"/>
</dbReference>
<dbReference type="PANTHER" id="PTHR21180">
    <property type="entry name" value="ENDONUCLEASE/EXONUCLEASE/PHOSPHATASE FAMILY DOMAIN-CONTAINING PROTEIN 1"/>
    <property type="match status" value="1"/>
</dbReference>
<evidence type="ECO:0000313" key="3">
    <source>
        <dbReference type="EMBL" id="HEN43607.1"/>
    </source>
</evidence>
<gene>
    <name evidence="3" type="ORF">ENQ87_14790</name>
</gene>
<dbReference type="GO" id="GO:0003677">
    <property type="term" value="F:DNA binding"/>
    <property type="evidence" value="ECO:0007669"/>
    <property type="project" value="InterPro"/>
</dbReference>
<organism evidence="3">
    <name type="scientific">Geobacter metallireducens</name>
    <dbReference type="NCBI Taxonomy" id="28232"/>
    <lineage>
        <taxon>Bacteria</taxon>
        <taxon>Pseudomonadati</taxon>
        <taxon>Thermodesulfobacteriota</taxon>
        <taxon>Desulfuromonadia</taxon>
        <taxon>Geobacterales</taxon>
        <taxon>Geobacteraceae</taxon>
        <taxon>Geobacter</taxon>
    </lineage>
</organism>
<reference evidence="3" key="1">
    <citation type="journal article" date="2020" name="mSystems">
        <title>Genome- and Community-Level Interaction Insights into Carbon Utilization and Element Cycling Functions of Hydrothermarchaeota in Hydrothermal Sediment.</title>
        <authorList>
            <person name="Zhou Z."/>
            <person name="Liu Y."/>
            <person name="Xu W."/>
            <person name="Pan J."/>
            <person name="Luo Z.H."/>
            <person name="Li M."/>
        </authorList>
    </citation>
    <scope>NUCLEOTIDE SEQUENCE [LARGE SCALE GENOMIC DNA]</scope>
    <source>
        <strain evidence="3">SpSt-349</strain>
    </source>
</reference>
<dbReference type="InterPro" id="IPR003583">
    <property type="entry name" value="Hlx-hairpin-Hlx_DNA-bd_motif"/>
</dbReference>
<dbReference type="EMBL" id="DSOV01000069">
    <property type="protein sequence ID" value="HEN43607.1"/>
    <property type="molecule type" value="Genomic_DNA"/>
</dbReference>
<dbReference type="SUPFAM" id="SSF47781">
    <property type="entry name" value="RuvA domain 2-like"/>
    <property type="match status" value="1"/>
</dbReference>
<feature type="domain" description="Helix-hairpin-helix DNA-binding motif class 1" evidence="2">
    <location>
        <begin position="166"/>
        <end position="185"/>
    </location>
</feature>
<dbReference type="Pfam" id="PF12836">
    <property type="entry name" value="HHH_3"/>
    <property type="match status" value="1"/>
</dbReference>
<protein>
    <submittedName>
        <fullName evidence="3">Helix-hairpin-helix domain-containing protein</fullName>
    </submittedName>
</protein>
<dbReference type="PROSITE" id="PS51257">
    <property type="entry name" value="PROKAR_LIPOPROTEIN"/>
    <property type="match status" value="1"/>
</dbReference>
<feature type="chain" id="PRO_5032577009" evidence="1">
    <location>
        <begin position="24"/>
        <end position="186"/>
    </location>
</feature>
<dbReference type="GO" id="GO:0015628">
    <property type="term" value="P:protein secretion by the type II secretion system"/>
    <property type="evidence" value="ECO:0007669"/>
    <property type="project" value="TreeGrafter"/>
</dbReference>